<dbReference type="RefSeq" id="WP_154547182.1">
    <property type="nucleotide sequence ID" value="NZ_VUMX01000003.1"/>
</dbReference>
<feature type="domain" description="ACT" evidence="2">
    <location>
        <begin position="69"/>
        <end position="144"/>
    </location>
</feature>
<dbReference type="Proteomes" id="UP000438120">
    <property type="component" value="Unassembled WGS sequence"/>
</dbReference>
<evidence type="ECO:0000313" key="3">
    <source>
        <dbReference type="EMBL" id="MST86423.1"/>
    </source>
</evidence>
<dbReference type="AlphaFoldDB" id="A0A6A8MBD4"/>
<reference evidence="3 4" key="1">
    <citation type="submission" date="2019-08" db="EMBL/GenBank/DDBJ databases">
        <title>In-depth cultivation of the pig gut microbiome towards novel bacterial diversity and tailored functional studies.</title>
        <authorList>
            <person name="Wylensek D."/>
            <person name="Hitch T.C.A."/>
            <person name="Clavel T."/>
        </authorList>
    </citation>
    <scope>NUCLEOTIDE SEQUENCE [LARGE SCALE GENOMIC DNA]</scope>
    <source>
        <strain evidence="3 4">Bifido-178-WT-2B</strain>
    </source>
</reference>
<evidence type="ECO:0000256" key="1">
    <source>
        <dbReference type="HAMAP-Rule" id="MF_00707"/>
    </source>
</evidence>
<protein>
    <recommendedName>
        <fullName evidence="1">UPF0735 ACT domain-containing protein FYJ62_01845</fullName>
    </recommendedName>
</protein>
<keyword evidence="4" id="KW-1185">Reference proteome</keyword>
<comment type="similarity">
    <text evidence="1">Belongs to the UPF0735 family.</text>
</comment>
<evidence type="ECO:0000313" key="4">
    <source>
        <dbReference type="Proteomes" id="UP000438120"/>
    </source>
</evidence>
<comment type="caution">
    <text evidence="3">The sequence shown here is derived from an EMBL/GenBank/DDBJ whole genome shotgun (WGS) entry which is preliminary data.</text>
</comment>
<proteinExistence type="inferred from homology"/>
<dbReference type="InterPro" id="IPR008310">
    <property type="entry name" value="UPF0735_ACT_dom-cont"/>
</dbReference>
<organism evidence="3 4">
    <name type="scientific">Lactobacillus porci</name>
    <dbReference type="NCBI Taxonomy" id="2012477"/>
    <lineage>
        <taxon>Bacteria</taxon>
        <taxon>Bacillati</taxon>
        <taxon>Bacillota</taxon>
        <taxon>Bacilli</taxon>
        <taxon>Lactobacillales</taxon>
        <taxon>Lactobacillaceae</taxon>
        <taxon>Lactobacillus</taxon>
    </lineage>
</organism>
<name>A0A6A8MBD4_9LACO</name>
<dbReference type="PROSITE" id="PS51671">
    <property type="entry name" value="ACT"/>
    <property type="match status" value="1"/>
</dbReference>
<gene>
    <name evidence="3" type="ORF">FYJ62_01845</name>
</gene>
<dbReference type="InterPro" id="IPR045865">
    <property type="entry name" value="ACT-like_dom_sf"/>
</dbReference>
<dbReference type="PIRSF" id="PIRSF025624">
    <property type="entry name" value="ACT_PheB"/>
    <property type="match status" value="1"/>
</dbReference>
<dbReference type="NCBIfam" id="NF003361">
    <property type="entry name" value="PRK04435.1"/>
    <property type="match status" value="1"/>
</dbReference>
<sequence>MASEYFYVNKQILPDYLDKVILARELLENHEATTVTEATEKVGISRNTYYKYKDYVFRASDSGISRHAVLSIILADAPGALSAVLSCLSQLKTSILTISQAIPIAGKANLLLSLDISQLAVEIDELVTSLEELPLVKHVHLDALE</sequence>
<evidence type="ECO:0000259" key="2">
    <source>
        <dbReference type="PROSITE" id="PS51671"/>
    </source>
</evidence>
<dbReference type="SUPFAM" id="SSF55021">
    <property type="entry name" value="ACT-like"/>
    <property type="match status" value="1"/>
</dbReference>
<accession>A0A6A8MBD4</accession>
<dbReference type="EMBL" id="VUMX01000003">
    <property type="protein sequence ID" value="MST86423.1"/>
    <property type="molecule type" value="Genomic_DNA"/>
</dbReference>
<dbReference type="InterPro" id="IPR002912">
    <property type="entry name" value="ACT_dom"/>
</dbReference>
<dbReference type="Gene3D" id="3.30.70.260">
    <property type="match status" value="1"/>
</dbReference>
<dbReference type="OrthoDB" id="9788773at2"/>
<dbReference type="HAMAP" id="MF_00707">
    <property type="entry name" value="UPF0735"/>
    <property type="match status" value="1"/>
</dbReference>